<evidence type="ECO:0000259" key="10">
    <source>
        <dbReference type="PROSITE" id="PS50259"/>
    </source>
</evidence>
<dbReference type="Pfam" id="PF00003">
    <property type="entry name" value="7tm_3"/>
    <property type="match status" value="1"/>
</dbReference>
<feature type="domain" description="G-protein coupled receptors family 3 profile" evidence="10">
    <location>
        <begin position="1"/>
        <end position="84"/>
    </location>
</feature>
<dbReference type="PROSITE" id="PS50259">
    <property type="entry name" value="G_PROTEIN_RECEP_F3_4"/>
    <property type="match status" value="1"/>
</dbReference>
<dbReference type="GO" id="GO:0038039">
    <property type="term" value="C:G protein-coupled receptor heterodimeric complex"/>
    <property type="evidence" value="ECO:0007669"/>
    <property type="project" value="TreeGrafter"/>
</dbReference>
<evidence type="ECO:0000313" key="11">
    <source>
        <dbReference type="EnsemblMetazoa" id="Aqu2.1.34809_001"/>
    </source>
</evidence>
<evidence type="ECO:0000256" key="8">
    <source>
        <dbReference type="ARBA" id="ARBA00023224"/>
    </source>
</evidence>
<evidence type="ECO:0000256" key="7">
    <source>
        <dbReference type="ARBA" id="ARBA00023180"/>
    </source>
</evidence>
<dbReference type="eggNOG" id="KOG1055">
    <property type="taxonomic scope" value="Eukaryota"/>
</dbReference>
<dbReference type="OrthoDB" id="2150267at2759"/>
<dbReference type="GO" id="GO:0007214">
    <property type="term" value="P:gamma-aminobutyric acid signaling pathway"/>
    <property type="evidence" value="ECO:0007669"/>
    <property type="project" value="TreeGrafter"/>
</dbReference>
<proteinExistence type="predicted"/>
<dbReference type="InParanoid" id="A0A1X7V4R3"/>
<accession>A0A1X7V4R3</accession>
<dbReference type="PANTHER" id="PTHR10519:SF74">
    <property type="entry name" value="GAMMA-AMINOBUTYRIC ACID TYPE B RECEPTOR SUBUNIT 2"/>
    <property type="match status" value="1"/>
</dbReference>
<sequence>MFTLSFGALLTKTWRVGAVFRNPWSKRCIYKDYVLFLIVLVLLAVDILILTIWMLVSPLYISVRMIQSPSAITELSFCRLSGEE</sequence>
<dbReference type="PANTHER" id="PTHR10519">
    <property type="entry name" value="GABA-B RECEPTOR"/>
    <property type="match status" value="1"/>
</dbReference>
<dbReference type="AlphaFoldDB" id="A0A1X7V4R3"/>
<keyword evidence="5 9" id="KW-0472">Membrane</keyword>
<evidence type="ECO:0000256" key="2">
    <source>
        <dbReference type="ARBA" id="ARBA00022692"/>
    </source>
</evidence>
<keyword evidence="7" id="KW-0325">Glycoprotein</keyword>
<dbReference type="PRINTS" id="PR01176">
    <property type="entry name" value="GABABRECEPTR"/>
</dbReference>
<evidence type="ECO:0000256" key="3">
    <source>
        <dbReference type="ARBA" id="ARBA00022989"/>
    </source>
</evidence>
<feature type="transmembrane region" description="Helical" evidence="9">
    <location>
        <begin position="34"/>
        <end position="56"/>
    </location>
</feature>
<evidence type="ECO:0000256" key="9">
    <source>
        <dbReference type="SAM" id="Phobius"/>
    </source>
</evidence>
<dbReference type="InterPro" id="IPR017978">
    <property type="entry name" value="GPCR_3_C"/>
</dbReference>
<protein>
    <recommendedName>
        <fullName evidence="10">G-protein coupled receptors family 3 profile domain-containing protein</fullName>
    </recommendedName>
</protein>
<keyword evidence="2 9" id="KW-0812">Transmembrane</keyword>
<keyword evidence="6" id="KW-0675">Receptor</keyword>
<name>A0A1X7V4R3_AMPQE</name>
<dbReference type="EnsemblMetazoa" id="Aqu2.1.34809_001">
    <property type="protein sequence ID" value="Aqu2.1.34809_001"/>
    <property type="gene ID" value="Aqu2.1.34809"/>
</dbReference>
<keyword evidence="8" id="KW-0807">Transducer</keyword>
<keyword evidence="4" id="KW-0297">G-protein coupled receptor</keyword>
<dbReference type="InterPro" id="IPR002455">
    <property type="entry name" value="GPCR3_GABA-B"/>
</dbReference>
<keyword evidence="3 9" id="KW-1133">Transmembrane helix</keyword>
<organism evidence="11">
    <name type="scientific">Amphimedon queenslandica</name>
    <name type="common">Sponge</name>
    <dbReference type="NCBI Taxonomy" id="400682"/>
    <lineage>
        <taxon>Eukaryota</taxon>
        <taxon>Metazoa</taxon>
        <taxon>Porifera</taxon>
        <taxon>Demospongiae</taxon>
        <taxon>Heteroscleromorpha</taxon>
        <taxon>Haplosclerida</taxon>
        <taxon>Niphatidae</taxon>
        <taxon>Amphimedon</taxon>
    </lineage>
</organism>
<comment type="subcellular location">
    <subcellularLocation>
        <location evidence="1">Membrane</location>
        <topology evidence="1">Multi-pass membrane protein</topology>
    </subcellularLocation>
</comment>
<reference evidence="11" key="1">
    <citation type="submission" date="2017-05" db="UniProtKB">
        <authorList>
            <consortium name="EnsemblMetazoa"/>
        </authorList>
    </citation>
    <scope>IDENTIFICATION</scope>
</reference>
<evidence type="ECO:0000256" key="5">
    <source>
        <dbReference type="ARBA" id="ARBA00023136"/>
    </source>
</evidence>
<dbReference type="OMA" id="LILTIWM"/>
<evidence type="ECO:0000256" key="6">
    <source>
        <dbReference type="ARBA" id="ARBA00023170"/>
    </source>
</evidence>
<dbReference type="GO" id="GO:0004965">
    <property type="term" value="F:G protein-coupled GABA receptor activity"/>
    <property type="evidence" value="ECO:0007669"/>
    <property type="project" value="InterPro"/>
</dbReference>
<evidence type="ECO:0000256" key="1">
    <source>
        <dbReference type="ARBA" id="ARBA00004141"/>
    </source>
</evidence>
<evidence type="ECO:0000256" key="4">
    <source>
        <dbReference type="ARBA" id="ARBA00023040"/>
    </source>
</evidence>